<dbReference type="EMBL" id="JUIW01000003">
    <property type="protein sequence ID" value="RYJ44539.1"/>
    <property type="molecule type" value="Genomic_DNA"/>
</dbReference>
<dbReference type="RefSeq" id="WP_129750295.1">
    <property type="nucleotide sequence ID" value="NZ_JUIW01000003.1"/>
</dbReference>
<evidence type="ECO:0000313" key="2">
    <source>
        <dbReference type="Proteomes" id="UP000289775"/>
    </source>
</evidence>
<dbReference type="AlphaFoldDB" id="A0A444WFD9"/>
<comment type="caution">
    <text evidence="1">The sequence shown here is derived from an EMBL/GenBank/DDBJ whole genome shotgun (WGS) entry which is preliminary data.</text>
</comment>
<dbReference type="OrthoDB" id="1261889at2"/>
<accession>A0A444WFD9</accession>
<dbReference type="Proteomes" id="UP000289775">
    <property type="component" value="Unassembled WGS sequence"/>
</dbReference>
<reference evidence="1 2" key="1">
    <citation type="submission" date="2014-12" db="EMBL/GenBank/DDBJ databases">
        <title>Genome sequence of Flavobacterium beibuense RSKm HC5.</title>
        <authorList>
            <person name="Kim J.F."/>
            <person name="Song J.Y."/>
            <person name="Kwak M.-J."/>
            <person name="Lee S.-W."/>
        </authorList>
    </citation>
    <scope>NUCLEOTIDE SEQUENCE [LARGE SCALE GENOMIC DNA]</scope>
    <source>
        <strain evidence="1 2">RSKm HC5</strain>
    </source>
</reference>
<gene>
    <name evidence="1" type="ORF">NU09_1149</name>
</gene>
<keyword evidence="2" id="KW-1185">Reference proteome</keyword>
<name>A0A444WFD9_9FLAO</name>
<sequence>MENNINQAVTAFKNFIENNLNYHVLSVMSFDDYKSFVVKVFALLNELKSMGVTKNEIYSFINKHYSNVTSAADENDILFERRFSAITEDIIEFCANPLFWSTDFDVYMKKWDKLFATDWCKKV</sequence>
<protein>
    <submittedName>
        <fullName evidence="1">Uncharacterized protein</fullName>
    </submittedName>
</protein>
<evidence type="ECO:0000313" key="1">
    <source>
        <dbReference type="EMBL" id="RYJ44539.1"/>
    </source>
</evidence>
<organism evidence="1 2">
    <name type="scientific">Flavobacterium beibuense</name>
    <dbReference type="NCBI Taxonomy" id="657326"/>
    <lineage>
        <taxon>Bacteria</taxon>
        <taxon>Pseudomonadati</taxon>
        <taxon>Bacteroidota</taxon>
        <taxon>Flavobacteriia</taxon>
        <taxon>Flavobacteriales</taxon>
        <taxon>Flavobacteriaceae</taxon>
        <taxon>Flavobacterium</taxon>
    </lineage>
</organism>
<proteinExistence type="predicted"/>